<evidence type="ECO:0000313" key="5">
    <source>
        <dbReference type="Proteomes" id="UP000237752"/>
    </source>
</evidence>
<comment type="caution">
    <text evidence="4">The sequence shown here is derived from an EMBL/GenBank/DDBJ whole genome shotgun (WGS) entry which is preliminary data.</text>
</comment>
<evidence type="ECO:0000256" key="1">
    <source>
        <dbReference type="SAM" id="MobiDB-lite"/>
    </source>
</evidence>
<dbReference type="Pfam" id="PF14016">
    <property type="entry name" value="DUF4232"/>
    <property type="match status" value="1"/>
</dbReference>
<feature type="chain" id="PRO_5015652938" evidence="2">
    <location>
        <begin position="26"/>
        <end position="221"/>
    </location>
</feature>
<protein>
    <submittedName>
        <fullName evidence="4">Uncharacterized protein DUF4232</fullName>
    </submittedName>
</protein>
<dbReference type="RefSeq" id="WP_170110985.1">
    <property type="nucleotide sequence ID" value="NZ_PVUE01000004.1"/>
</dbReference>
<name>A0A2T1A2D6_9ACTN</name>
<feature type="compositionally biased region" description="Low complexity" evidence="1">
    <location>
        <begin position="40"/>
        <end position="71"/>
    </location>
</feature>
<sequence>MRTTRAIQIASIAILGLGAAGCSTAGSSGHAGSPSGGSGSQATGQSNASQSSVSGASGTSTSASKAPTAGSQDQSQAAGSTAPICAAVNLTFAAGQPDGAAGSTYQPVVLTNKGTATCTLTGFPGVSFVAGDDGHQVGNAADKDKSKSVTAVTLAPGAKAQFVVRIAQAGNYDPSSCQPVAARGLRIYTPGETHSAFLPLDVQACSTTAQNQLTTGPVTAS</sequence>
<keyword evidence="5" id="KW-1185">Reference proteome</keyword>
<organism evidence="4 5">
    <name type="scientific">Antricoccus suffuscus</name>
    <dbReference type="NCBI Taxonomy" id="1629062"/>
    <lineage>
        <taxon>Bacteria</taxon>
        <taxon>Bacillati</taxon>
        <taxon>Actinomycetota</taxon>
        <taxon>Actinomycetes</taxon>
        <taxon>Geodermatophilales</taxon>
        <taxon>Antricoccaceae</taxon>
        <taxon>Antricoccus</taxon>
    </lineage>
</organism>
<feature type="domain" description="DUF4232" evidence="3">
    <location>
        <begin position="85"/>
        <end position="218"/>
    </location>
</feature>
<evidence type="ECO:0000313" key="4">
    <source>
        <dbReference type="EMBL" id="PRZ42694.1"/>
    </source>
</evidence>
<feature type="region of interest" description="Disordered" evidence="1">
    <location>
        <begin position="26"/>
        <end position="76"/>
    </location>
</feature>
<evidence type="ECO:0000259" key="3">
    <source>
        <dbReference type="Pfam" id="PF14016"/>
    </source>
</evidence>
<reference evidence="4 5" key="1">
    <citation type="submission" date="2018-03" db="EMBL/GenBank/DDBJ databases">
        <title>Genomic Encyclopedia of Archaeal and Bacterial Type Strains, Phase II (KMG-II): from individual species to whole genera.</title>
        <authorList>
            <person name="Goeker M."/>
        </authorList>
    </citation>
    <scope>NUCLEOTIDE SEQUENCE [LARGE SCALE GENOMIC DNA]</scope>
    <source>
        <strain evidence="4 5">DSM 100065</strain>
    </source>
</reference>
<accession>A0A2T1A2D6</accession>
<dbReference type="EMBL" id="PVUE01000004">
    <property type="protein sequence ID" value="PRZ42694.1"/>
    <property type="molecule type" value="Genomic_DNA"/>
</dbReference>
<feature type="signal peptide" evidence="2">
    <location>
        <begin position="1"/>
        <end position="25"/>
    </location>
</feature>
<dbReference type="InterPro" id="IPR025326">
    <property type="entry name" value="DUF4232"/>
</dbReference>
<dbReference type="PROSITE" id="PS51257">
    <property type="entry name" value="PROKAR_LIPOPROTEIN"/>
    <property type="match status" value="1"/>
</dbReference>
<gene>
    <name evidence="4" type="ORF">CLV47_10438</name>
</gene>
<dbReference type="Proteomes" id="UP000237752">
    <property type="component" value="Unassembled WGS sequence"/>
</dbReference>
<dbReference type="AlphaFoldDB" id="A0A2T1A2D6"/>
<proteinExistence type="predicted"/>
<evidence type="ECO:0000256" key="2">
    <source>
        <dbReference type="SAM" id="SignalP"/>
    </source>
</evidence>
<keyword evidence="2" id="KW-0732">Signal</keyword>